<keyword evidence="1 6" id="KW-0732">Signal</keyword>
<dbReference type="PANTHER" id="PTHR38098">
    <property type="entry name" value="LPS-ASSEMBLY LIPOPROTEIN LPTE"/>
    <property type="match status" value="1"/>
</dbReference>
<evidence type="ECO:0000256" key="3">
    <source>
        <dbReference type="ARBA" id="ARBA00023139"/>
    </source>
</evidence>
<dbReference type="AlphaFoldDB" id="A0A6M4A7C1"/>
<dbReference type="PANTHER" id="PTHR38098:SF1">
    <property type="entry name" value="LPS-ASSEMBLY LIPOPROTEIN LPTE"/>
    <property type="match status" value="1"/>
</dbReference>
<dbReference type="GO" id="GO:0015920">
    <property type="term" value="P:lipopolysaccharide transport"/>
    <property type="evidence" value="ECO:0007669"/>
    <property type="project" value="TreeGrafter"/>
</dbReference>
<evidence type="ECO:0000313" key="8">
    <source>
        <dbReference type="Proteomes" id="UP000274350"/>
    </source>
</evidence>
<gene>
    <name evidence="6" type="primary">lptE</name>
    <name evidence="7" type="ORF">EJG51_017175</name>
</gene>
<evidence type="ECO:0000256" key="5">
    <source>
        <dbReference type="ARBA" id="ARBA00023288"/>
    </source>
</evidence>
<proteinExistence type="inferred from homology"/>
<dbReference type="KEGG" id="upi:EJG51_017175"/>
<comment type="similarity">
    <text evidence="6">Belongs to the LptE lipoprotein family.</text>
</comment>
<keyword evidence="4 6" id="KW-0998">Cell outer membrane</keyword>
<reference evidence="7 8" key="1">
    <citation type="journal article" date="2019" name="Int. J. Syst. Evol. Microbiol.">
        <title>Undibacterium piscinae sp. nov., isolated from Korean shiner intestine.</title>
        <authorList>
            <person name="Lee S.Y."/>
            <person name="Kang W."/>
            <person name="Kim P.S."/>
            <person name="Kim H.S."/>
            <person name="Sung H."/>
            <person name="Shin N.R."/>
            <person name="Whon T.W."/>
            <person name="Yun J.H."/>
            <person name="Lee J.Y."/>
            <person name="Lee J.Y."/>
            <person name="Jung M.J."/>
            <person name="Jeong Y.S."/>
            <person name="Tak E.J."/>
            <person name="Han J.E."/>
            <person name="Hyun D.W."/>
            <person name="Kang M.S."/>
            <person name="Lee K.E."/>
            <person name="Lee B.H."/>
            <person name="Bae J.W."/>
        </authorList>
    </citation>
    <scope>NUCLEOTIDE SEQUENCE [LARGE SCALE GENOMIC DNA]</scope>
    <source>
        <strain evidence="7 8">S11R28</strain>
    </source>
</reference>
<dbReference type="GO" id="GO:0001530">
    <property type="term" value="F:lipopolysaccharide binding"/>
    <property type="evidence" value="ECO:0007669"/>
    <property type="project" value="TreeGrafter"/>
</dbReference>
<dbReference type="InterPro" id="IPR007485">
    <property type="entry name" value="LPS_assembly_LptE"/>
</dbReference>
<evidence type="ECO:0000256" key="4">
    <source>
        <dbReference type="ARBA" id="ARBA00023237"/>
    </source>
</evidence>
<name>A0A6M4A7C1_9BURK</name>
<evidence type="ECO:0000313" key="7">
    <source>
        <dbReference type="EMBL" id="QJQ07262.1"/>
    </source>
</evidence>
<comment type="subunit">
    <text evidence="6">Component of the lipopolysaccharide transport and assembly complex. Interacts with LptD.</text>
</comment>
<comment type="function">
    <text evidence="6">Together with LptD, is involved in the assembly of lipopolysaccharide (LPS) at the surface of the outer membrane. Required for the proper assembly of LptD. Binds LPS and may serve as the LPS recognition site at the outer membrane.</text>
</comment>
<dbReference type="PROSITE" id="PS51257">
    <property type="entry name" value="PROKAR_LIPOPROTEIN"/>
    <property type="match status" value="1"/>
</dbReference>
<dbReference type="GO" id="GO:0043165">
    <property type="term" value="P:Gram-negative-bacterium-type cell outer membrane assembly"/>
    <property type="evidence" value="ECO:0007669"/>
    <property type="project" value="UniProtKB-UniRule"/>
</dbReference>
<sequence>MKQSAHPIRKSLSLISILCMLLMLTACGFALRGAVAFPFNSIFIGLPLNSPLGGELKRNIRSSGQTTIAADAKSADVALEVLGETREKVILSYNSQGRAREYNLLYNFRFRVVDKDGKEVLTPTGISLKRTISFNESQVLAKESEEVLLYRDMQSDLVQQIMRRLAVLKMD</sequence>
<dbReference type="EMBL" id="CP051152">
    <property type="protein sequence ID" value="QJQ07262.1"/>
    <property type="molecule type" value="Genomic_DNA"/>
</dbReference>
<accession>A0A6M4A7C1</accession>
<evidence type="ECO:0000256" key="2">
    <source>
        <dbReference type="ARBA" id="ARBA00023136"/>
    </source>
</evidence>
<evidence type="ECO:0000256" key="1">
    <source>
        <dbReference type="ARBA" id="ARBA00022729"/>
    </source>
</evidence>
<organism evidence="7 8">
    <name type="scientific">Undibacterium piscinae</name>
    <dbReference type="NCBI Taxonomy" id="2495591"/>
    <lineage>
        <taxon>Bacteria</taxon>
        <taxon>Pseudomonadati</taxon>
        <taxon>Pseudomonadota</taxon>
        <taxon>Betaproteobacteria</taxon>
        <taxon>Burkholderiales</taxon>
        <taxon>Oxalobacteraceae</taxon>
        <taxon>Undibacterium</taxon>
    </lineage>
</organism>
<dbReference type="Proteomes" id="UP000274350">
    <property type="component" value="Chromosome"/>
</dbReference>
<comment type="subcellular location">
    <subcellularLocation>
        <location evidence="6">Cell outer membrane</location>
        <topology evidence="6">Lipid-anchor</topology>
    </subcellularLocation>
</comment>
<dbReference type="HAMAP" id="MF_01186">
    <property type="entry name" value="LPS_assembly_LptE"/>
    <property type="match status" value="1"/>
</dbReference>
<dbReference type="GO" id="GO:1990351">
    <property type="term" value="C:transporter complex"/>
    <property type="evidence" value="ECO:0007669"/>
    <property type="project" value="TreeGrafter"/>
</dbReference>
<dbReference type="Pfam" id="PF04390">
    <property type="entry name" value="LptE"/>
    <property type="match status" value="1"/>
</dbReference>
<evidence type="ECO:0000256" key="6">
    <source>
        <dbReference type="HAMAP-Rule" id="MF_01186"/>
    </source>
</evidence>
<dbReference type="GO" id="GO:0009279">
    <property type="term" value="C:cell outer membrane"/>
    <property type="evidence" value="ECO:0007669"/>
    <property type="project" value="UniProtKB-SubCell"/>
</dbReference>
<protein>
    <recommendedName>
        <fullName evidence="6">LPS-assembly lipoprotein LptE</fullName>
    </recommendedName>
</protein>
<dbReference type="Gene3D" id="3.30.160.150">
    <property type="entry name" value="Lipoprotein like domain"/>
    <property type="match status" value="1"/>
</dbReference>
<keyword evidence="5 6" id="KW-0449">Lipoprotein</keyword>
<keyword evidence="3 6" id="KW-0564">Palmitate</keyword>
<dbReference type="OrthoDB" id="5298094at2"/>
<keyword evidence="8" id="KW-1185">Reference proteome</keyword>
<keyword evidence="2 6" id="KW-0472">Membrane</keyword>